<feature type="non-terminal residue" evidence="1">
    <location>
        <position position="103"/>
    </location>
</feature>
<organism evidence="1 2">
    <name type="scientific">Paragonimus heterotremus</name>
    <dbReference type="NCBI Taxonomy" id="100268"/>
    <lineage>
        <taxon>Eukaryota</taxon>
        <taxon>Metazoa</taxon>
        <taxon>Spiralia</taxon>
        <taxon>Lophotrochozoa</taxon>
        <taxon>Platyhelminthes</taxon>
        <taxon>Trematoda</taxon>
        <taxon>Digenea</taxon>
        <taxon>Plagiorchiida</taxon>
        <taxon>Troglotremata</taxon>
        <taxon>Troglotrematidae</taxon>
        <taxon>Paragonimus</taxon>
    </lineage>
</organism>
<dbReference type="AlphaFoldDB" id="A0A8J4SP49"/>
<reference evidence="1" key="1">
    <citation type="submission" date="2019-05" db="EMBL/GenBank/DDBJ databases">
        <title>Annotation for the trematode Paragonimus heterotremus.</title>
        <authorList>
            <person name="Choi Y.-J."/>
        </authorList>
    </citation>
    <scope>NUCLEOTIDE SEQUENCE</scope>
    <source>
        <strain evidence="1">LC</strain>
    </source>
</reference>
<accession>A0A8J4SP49</accession>
<dbReference type="Proteomes" id="UP000748531">
    <property type="component" value="Unassembled WGS sequence"/>
</dbReference>
<evidence type="ECO:0000313" key="2">
    <source>
        <dbReference type="Proteomes" id="UP000748531"/>
    </source>
</evidence>
<sequence length="103" mass="11531">IGLLRWLSRIAICWISGDQTNLSGKIFKSVSLKILRLNAHSSLPPINRAPGESWQSRQQDRTVILSGGLLNAALIFNKKRNLRTKGLSDDDLRKTVGILYSYP</sequence>
<name>A0A8J4SP49_9TREM</name>
<protein>
    <submittedName>
        <fullName evidence="1">Uncharacterized protein</fullName>
    </submittedName>
</protein>
<dbReference type="EMBL" id="LUCH01002917">
    <property type="protein sequence ID" value="KAF5400787.1"/>
    <property type="molecule type" value="Genomic_DNA"/>
</dbReference>
<keyword evidence="2" id="KW-1185">Reference proteome</keyword>
<gene>
    <name evidence="1" type="ORF">PHET_05573</name>
</gene>
<evidence type="ECO:0000313" key="1">
    <source>
        <dbReference type="EMBL" id="KAF5400787.1"/>
    </source>
</evidence>
<comment type="caution">
    <text evidence="1">The sequence shown here is derived from an EMBL/GenBank/DDBJ whole genome shotgun (WGS) entry which is preliminary data.</text>
</comment>
<proteinExistence type="predicted"/>